<keyword evidence="2" id="KW-0677">Repeat</keyword>
<keyword evidence="4" id="KW-1185">Reference proteome</keyword>
<organism evidence="3 4">
    <name type="scientific">Blepharisma stoltei</name>
    <dbReference type="NCBI Taxonomy" id="1481888"/>
    <lineage>
        <taxon>Eukaryota</taxon>
        <taxon>Sar</taxon>
        <taxon>Alveolata</taxon>
        <taxon>Ciliophora</taxon>
        <taxon>Postciliodesmatophora</taxon>
        <taxon>Heterotrichea</taxon>
        <taxon>Heterotrichida</taxon>
        <taxon>Blepharismidae</taxon>
        <taxon>Blepharisma</taxon>
    </lineage>
</organism>
<dbReference type="SUPFAM" id="SSF117281">
    <property type="entry name" value="Kelch motif"/>
    <property type="match status" value="1"/>
</dbReference>
<evidence type="ECO:0000256" key="2">
    <source>
        <dbReference type="ARBA" id="ARBA00022737"/>
    </source>
</evidence>
<comment type="caution">
    <text evidence="3">The sequence shown here is derived from an EMBL/GenBank/DDBJ whole genome shotgun (WGS) entry which is preliminary data.</text>
</comment>
<gene>
    <name evidence="3" type="ORF">BSTOLATCC_MIC39495</name>
</gene>
<protein>
    <recommendedName>
        <fullName evidence="5">Kelch repeat-containing protein</fullName>
    </recommendedName>
</protein>
<dbReference type="Proteomes" id="UP001162131">
    <property type="component" value="Unassembled WGS sequence"/>
</dbReference>
<name>A0AAU9JJ79_9CILI</name>
<sequence>MYEGDSTCQTPTLPKIKNTRRLQIGPDTVIGIPRSLINSRISIPTIPLTKSVPSLRIFHNNTENLTETKTNFIDELIQRFSAGENIEFIDIVNKVQRIKPLVLFWEIKRTEGFIPEARVGATMSVVNGNIYLFGGQSGDRINDIKMLDYKNYHWEGVNPSSNSNKMQEYPEPRVGHTTISYKNSIVVYGGGAAFNQTLHIRACFPLIHAFDTVNLQWQAHKPLGRLPDARRNHGAVLIGSTMIVYGGIDSNSKILNDLCGLNLESMQWFLTKVEKGSVKPGPRHSFSFTSVYHCGMLRQFTNDIFSLPNVYDDVFTRKTSGIYLFGGMNHHGVIFNDLFMLQPKRKSIRDDESILRWIKLEPSGNVPLPRYNHSAVLCGGHLYIIGGRNDSTSFETTGNEVSDISAYNIASCRWETLLLKGQKPGPRHGASAVSIGSKILYFGGMGKDRFCQTLLFSLETDQNNAQELIKLWDEEENHRKNKEEITMKLLQKGKLQSAAKVVLTKIGMKALSEI</sequence>
<dbReference type="EMBL" id="CAJZBQ010000039">
    <property type="protein sequence ID" value="CAG9325700.1"/>
    <property type="molecule type" value="Genomic_DNA"/>
</dbReference>
<dbReference type="PANTHER" id="PTHR46093:SF18">
    <property type="entry name" value="FIBRONECTIN TYPE-III DOMAIN-CONTAINING PROTEIN"/>
    <property type="match status" value="1"/>
</dbReference>
<evidence type="ECO:0000313" key="3">
    <source>
        <dbReference type="EMBL" id="CAG9325700.1"/>
    </source>
</evidence>
<accession>A0AAU9JJ79</accession>
<dbReference type="InterPro" id="IPR011043">
    <property type="entry name" value="Gal_Oxase/kelch_b-propeller"/>
</dbReference>
<dbReference type="Gene3D" id="2.120.10.80">
    <property type="entry name" value="Kelch-type beta propeller"/>
    <property type="match status" value="2"/>
</dbReference>
<dbReference type="InterPro" id="IPR015915">
    <property type="entry name" value="Kelch-typ_b-propeller"/>
</dbReference>
<dbReference type="AlphaFoldDB" id="A0AAU9JJ79"/>
<dbReference type="PANTHER" id="PTHR46093">
    <property type="entry name" value="ACYL-COA-BINDING DOMAIN-CONTAINING PROTEIN 5"/>
    <property type="match status" value="1"/>
</dbReference>
<dbReference type="SUPFAM" id="SSF50965">
    <property type="entry name" value="Galactose oxidase, central domain"/>
    <property type="match status" value="1"/>
</dbReference>
<evidence type="ECO:0000256" key="1">
    <source>
        <dbReference type="ARBA" id="ARBA00022441"/>
    </source>
</evidence>
<reference evidence="3" key="1">
    <citation type="submission" date="2021-09" db="EMBL/GenBank/DDBJ databases">
        <authorList>
            <consortium name="AG Swart"/>
            <person name="Singh M."/>
            <person name="Singh A."/>
            <person name="Seah K."/>
            <person name="Emmerich C."/>
        </authorList>
    </citation>
    <scope>NUCLEOTIDE SEQUENCE</scope>
    <source>
        <strain evidence="3">ATCC30299</strain>
    </source>
</reference>
<evidence type="ECO:0008006" key="5">
    <source>
        <dbReference type="Google" id="ProtNLM"/>
    </source>
</evidence>
<proteinExistence type="predicted"/>
<keyword evidence="1" id="KW-0880">Kelch repeat</keyword>
<dbReference type="Pfam" id="PF24681">
    <property type="entry name" value="Kelch_KLHDC2_KLHL20_DRC7"/>
    <property type="match status" value="2"/>
</dbReference>
<evidence type="ECO:0000313" key="4">
    <source>
        <dbReference type="Proteomes" id="UP001162131"/>
    </source>
</evidence>